<dbReference type="SUPFAM" id="SSF56112">
    <property type="entry name" value="Protein kinase-like (PK-like)"/>
    <property type="match status" value="1"/>
</dbReference>
<dbReference type="PANTHER" id="PTHR44167">
    <property type="entry name" value="OVARIAN-SPECIFIC SERINE/THREONINE-PROTEIN KINASE LOK-RELATED"/>
    <property type="match status" value="1"/>
</dbReference>
<dbReference type="PANTHER" id="PTHR44167:SF24">
    <property type="entry name" value="SERINE_THREONINE-PROTEIN KINASE CHK2"/>
    <property type="match status" value="1"/>
</dbReference>
<dbReference type="InterPro" id="IPR011009">
    <property type="entry name" value="Kinase-like_dom_sf"/>
</dbReference>
<dbReference type="EMBL" id="JBFTWV010000105">
    <property type="protein sequence ID" value="KAL2787005.1"/>
    <property type="molecule type" value="Genomic_DNA"/>
</dbReference>
<name>A0ABR4FUQ3_9EURO</name>
<evidence type="ECO:0000313" key="3">
    <source>
        <dbReference type="Proteomes" id="UP001610563"/>
    </source>
</evidence>
<gene>
    <name evidence="2" type="ORF">BJX66DRAFT_311788</name>
</gene>
<organism evidence="2 3">
    <name type="scientific">Aspergillus keveii</name>
    <dbReference type="NCBI Taxonomy" id="714993"/>
    <lineage>
        <taxon>Eukaryota</taxon>
        <taxon>Fungi</taxon>
        <taxon>Dikarya</taxon>
        <taxon>Ascomycota</taxon>
        <taxon>Pezizomycotina</taxon>
        <taxon>Eurotiomycetes</taxon>
        <taxon>Eurotiomycetidae</taxon>
        <taxon>Eurotiales</taxon>
        <taxon>Aspergillaceae</taxon>
        <taxon>Aspergillus</taxon>
        <taxon>Aspergillus subgen. Nidulantes</taxon>
    </lineage>
</organism>
<sequence>MLACAARAPRASPFSRGISVRFASGWLFEPELRSDSGVIYKLDESSVHPQRKRPPVYESSADGQKYYVRVIAHKEDFENHLRLESMVSLSPHVRIATDTIQEHQALVYPSPGLLSLRRPRTTLPFSARRRILRDALRGLADLHDNGIVHDKLGPWAIFYEDTESPNQNGKIGISVNSVALGPESWVTGPGPDSNEPHRSPEAWCRARRNQASDVFSFGTLIIYAMAANTAKRLPFDGDPTKSLLLKDRWHRALLRQISMCADNEGFKGFLEHIGPDHPFQKDLVQLYRAFDEDNSHQRAPIATDNSLTLQPDAADLVAKMMNLDPARRITAHEALGHGYFLSNEEDTSPPE</sequence>
<accession>A0ABR4FUQ3</accession>
<dbReference type="InterPro" id="IPR000719">
    <property type="entry name" value="Prot_kinase_dom"/>
</dbReference>
<feature type="domain" description="Protein kinase" evidence="1">
    <location>
        <begin position="1"/>
        <end position="340"/>
    </location>
</feature>
<dbReference type="PROSITE" id="PS50011">
    <property type="entry name" value="PROTEIN_KINASE_DOM"/>
    <property type="match status" value="1"/>
</dbReference>
<comment type="caution">
    <text evidence="2">The sequence shown here is derived from an EMBL/GenBank/DDBJ whole genome shotgun (WGS) entry which is preliminary data.</text>
</comment>
<dbReference type="Pfam" id="PF00069">
    <property type="entry name" value="Pkinase"/>
    <property type="match status" value="1"/>
</dbReference>
<evidence type="ECO:0000259" key="1">
    <source>
        <dbReference type="PROSITE" id="PS50011"/>
    </source>
</evidence>
<dbReference type="Gene3D" id="1.10.510.10">
    <property type="entry name" value="Transferase(Phosphotransferase) domain 1"/>
    <property type="match status" value="1"/>
</dbReference>
<protein>
    <submittedName>
        <fullName evidence="2">Kinase-like domain-containing protein</fullName>
    </submittedName>
</protein>
<proteinExistence type="predicted"/>
<reference evidence="2 3" key="1">
    <citation type="submission" date="2024-07" db="EMBL/GenBank/DDBJ databases">
        <title>Section-level genome sequencing and comparative genomics of Aspergillus sections Usti and Cavernicolus.</title>
        <authorList>
            <consortium name="Lawrence Berkeley National Laboratory"/>
            <person name="Nybo J.L."/>
            <person name="Vesth T.C."/>
            <person name="Theobald S."/>
            <person name="Frisvad J.C."/>
            <person name="Larsen T.O."/>
            <person name="Kjaerboelling I."/>
            <person name="Rothschild-Mancinelli K."/>
            <person name="Lyhne E.K."/>
            <person name="Kogle M.E."/>
            <person name="Barry K."/>
            <person name="Clum A."/>
            <person name="Na H."/>
            <person name="Ledsgaard L."/>
            <person name="Lin J."/>
            <person name="Lipzen A."/>
            <person name="Kuo A."/>
            <person name="Riley R."/>
            <person name="Mondo S."/>
            <person name="Labutti K."/>
            <person name="Haridas S."/>
            <person name="Pangalinan J."/>
            <person name="Salamov A.A."/>
            <person name="Simmons B.A."/>
            <person name="Magnuson J.K."/>
            <person name="Chen J."/>
            <person name="Drula E."/>
            <person name="Henrissat B."/>
            <person name="Wiebenga A."/>
            <person name="Lubbers R.J."/>
            <person name="Gomes A.C."/>
            <person name="Makela M.R."/>
            <person name="Stajich J."/>
            <person name="Grigoriev I.V."/>
            <person name="Mortensen U.H."/>
            <person name="De Vries R.P."/>
            <person name="Baker S.E."/>
            <person name="Andersen M.R."/>
        </authorList>
    </citation>
    <scope>NUCLEOTIDE SEQUENCE [LARGE SCALE GENOMIC DNA]</scope>
    <source>
        <strain evidence="2 3">CBS 209.92</strain>
    </source>
</reference>
<dbReference type="SMART" id="SM00220">
    <property type="entry name" value="S_TKc"/>
    <property type="match status" value="1"/>
</dbReference>
<keyword evidence="3" id="KW-1185">Reference proteome</keyword>
<dbReference type="Proteomes" id="UP001610563">
    <property type="component" value="Unassembled WGS sequence"/>
</dbReference>
<evidence type="ECO:0000313" key="2">
    <source>
        <dbReference type="EMBL" id="KAL2787005.1"/>
    </source>
</evidence>